<protein>
    <submittedName>
        <fullName evidence="2">Antibiotic biosynthesis monooxygenase</fullName>
    </submittedName>
</protein>
<name>A0A4Y3I0L6_9VIBR</name>
<keyword evidence="2" id="KW-0560">Oxidoreductase</keyword>
<organism evidence="2 3">
    <name type="scientific">Vibrio inusitatus NBRC 102082</name>
    <dbReference type="NCBI Taxonomy" id="1219070"/>
    <lineage>
        <taxon>Bacteria</taxon>
        <taxon>Pseudomonadati</taxon>
        <taxon>Pseudomonadota</taxon>
        <taxon>Gammaproteobacteria</taxon>
        <taxon>Vibrionales</taxon>
        <taxon>Vibrionaceae</taxon>
        <taxon>Vibrio</taxon>
    </lineage>
</organism>
<accession>A0A4Y3I0L6</accession>
<keyword evidence="2" id="KW-0503">Monooxygenase</keyword>
<comment type="caution">
    <text evidence="2">The sequence shown here is derived from an EMBL/GenBank/DDBJ whole genome shotgun (WGS) entry which is preliminary data.</text>
</comment>
<dbReference type="OrthoDB" id="9812192at2"/>
<evidence type="ECO:0000313" key="2">
    <source>
        <dbReference type="EMBL" id="GEA52004.1"/>
    </source>
</evidence>
<dbReference type="InterPro" id="IPR011008">
    <property type="entry name" value="Dimeric_a/b-barrel"/>
</dbReference>
<evidence type="ECO:0000313" key="3">
    <source>
        <dbReference type="Proteomes" id="UP000318717"/>
    </source>
</evidence>
<gene>
    <name evidence="2" type="ORF">VIN01S_28080</name>
</gene>
<dbReference type="AlphaFoldDB" id="A0A4Y3I0L6"/>
<dbReference type="PROSITE" id="PS51725">
    <property type="entry name" value="ABM"/>
    <property type="match status" value="1"/>
</dbReference>
<dbReference type="EMBL" id="BJLF01000014">
    <property type="protein sequence ID" value="GEA52004.1"/>
    <property type="molecule type" value="Genomic_DNA"/>
</dbReference>
<proteinExistence type="predicted"/>
<dbReference type="InterPro" id="IPR007138">
    <property type="entry name" value="ABM_dom"/>
</dbReference>
<dbReference type="Proteomes" id="UP000318717">
    <property type="component" value="Unassembled WGS sequence"/>
</dbReference>
<feature type="domain" description="ABM" evidence="1">
    <location>
        <begin position="4"/>
        <end position="93"/>
    </location>
</feature>
<keyword evidence="3" id="KW-1185">Reference proteome</keyword>
<dbReference type="Pfam" id="PF03992">
    <property type="entry name" value="ABM"/>
    <property type="match status" value="1"/>
</dbReference>
<evidence type="ECO:0000259" key="1">
    <source>
        <dbReference type="PROSITE" id="PS51725"/>
    </source>
</evidence>
<reference evidence="2 3" key="1">
    <citation type="submission" date="2019-06" db="EMBL/GenBank/DDBJ databases">
        <title>Whole genome shotgun sequence of Vibrio inusitatus NBRC 102082.</title>
        <authorList>
            <person name="Hosoyama A."/>
            <person name="Uohara A."/>
            <person name="Ohji S."/>
            <person name="Ichikawa N."/>
        </authorList>
    </citation>
    <scope>NUCLEOTIDE SEQUENCE [LARGE SCALE GENOMIC DNA]</scope>
    <source>
        <strain evidence="2 3">NBRC 102082</strain>
    </source>
</reference>
<dbReference type="GO" id="GO:0004497">
    <property type="term" value="F:monooxygenase activity"/>
    <property type="evidence" value="ECO:0007669"/>
    <property type="project" value="UniProtKB-KW"/>
</dbReference>
<dbReference type="Gene3D" id="3.30.70.100">
    <property type="match status" value="1"/>
</dbReference>
<sequence length="93" mass="10859">MSKVTLEGHILVPVQDLKQILEALPEHIELTQAEPGCITFHVQQSSRKPHRFDVYEVFIDREGFEYHQSRVKESRWGAITSNVIRHYQVSQES</sequence>
<dbReference type="SUPFAM" id="SSF54909">
    <property type="entry name" value="Dimeric alpha+beta barrel"/>
    <property type="match status" value="1"/>
</dbReference>